<dbReference type="GO" id="GO:0007165">
    <property type="term" value="P:signal transduction"/>
    <property type="evidence" value="ECO:0007669"/>
    <property type="project" value="InterPro"/>
</dbReference>
<dbReference type="InterPro" id="IPR008936">
    <property type="entry name" value="Rho_GTPase_activation_prot"/>
</dbReference>
<feature type="compositionally biased region" description="Gly residues" evidence="7">
    <location>
        <begin position="766"/>
        <end position="777"/>
    </location>
</feature>
<evidence type="ECO:0000259" key="8">
    <source>
        <dbReference type="PROSITE" id="PS50023"/>
    </source>
</evidence>
<dbReference type="GO" id="GO:0046872">
    <property type="term" value="F:metal ion binding"/>
    <property type="evidence" value="ECO:0007669"/>
    <property type="project" value="UniProtKB-KW"/>
</dbReference>
<feature type="compositionally biased region" description="Low complexity" evidence="7">
    <location>
        <begin position="657"/>
        <end position="674"/>
    </location>
</feature>
<gene>
    <name evidence="10" type="ORF">BMF94_2077</name>
</gene>
<name>A0A2S5BDF9_9BASI</name>
<evidence type="ECO:0000256" key="3">
    <source>
        <dbReference type="ARBA" id="ARBA00022737"/>
    </source>
</evidence>
<dbReference type="SUPFAM" id="SSF48350">
    <property type="entry name" value="GTPase activation domain, GAP"/>
    <property type="match status" value="1"/>
</dbReference>
<evidence type="ECO:0000256" key="4">
    <source>
        <dbReference type="ARBA" id="ARBA00022833"/>
    </source>
</evidence>
<feature type="compositionally biased region" description="Polar residues" evidence="7">
    <location>
        <begin position="599"/>
        <end position="620"/>
    </location>
</feature>
<comment type="subcellular location">
    <subcellularLocation>
        <location evidence="1">Nucleus</location>
    </subcellularLocation>
</comment>
<organism evidence="10 11">
    <name type="scientific">Rhodotorula taiwanensis</name>
    <dbReference type="NCBI Taxonomy" id="741276"/>
    <lineage>
        <taxon>Eukaryota</taxon>
        <taxon>Fungi</taxon>
        <taxon>Dikarya</taxon>
        <taxon>Basidiomycota</taxon>
        <taxon>Pucciniomycotina</taxon>
        <taxon>Microbotryomycetes</taxon>
        <taxon>Sporidiobolales</taxon>
        <taxon>Sporidiobolaceae</taxon>
        <taxon>Rhodotorula</taxon>
    </lineage>
</organism>
<dbReference type="SUPFAM" id="SSF57716">
    <property type="entry name" value="Glucocorticoid receptor-like (DNA-binding domain)"/>
    <property type="match status" value="2"/>
</dbReference>
<dbReference type="Pfam" id="PF00620">
    <property type="entry name" value="RhoGAP"/>
    <property type="match status" value="1"/>
</dbReference>
<dbReference type="SMART" id="SM00132">
    <property type="entry name" value="LIM"/>
    <property type="match status" value="3"/>
</dbReference>
<evidence type="ECO:0000256" key="6">
    <source>
        <dbReference type="PROSITE-ProRule" id="PRU00125"/>
    </source>
</evidence>
<feature type="compositionally biased region" description="Polar residues" evidence="7">
    <location>
        <begin position="391"/>
        <end position="400"/>
    </location>
</feature>
<evidence type="ECO:0000256" key="2">
    <source>
        <dbReference type="ARBA" id="ARBA00022723"/>
    </source>
</evidence>
<dbReference type="PROSITE" id="PS00478">
    <property type="entry name" value="LIM_DOMAIN_1"/>
    <property type="match status" value="1"/>
</dbReference>
<dbReference type="GO" id="GO:0005634">
    <property type="term" value="C:nucleus"/>
    <property type="evidence" value="ECO:0007669"/>
    <property type="project" value="UniProtKB-SubCell"/>
</dbReference>
<dbReference type="OrthoDB" id="20689at2759"/>
<feature type="region of interest" description="Disordered" evidence="7">
    <location>
        <begin position="1129"/>
        <end position="1250"/>
    </location>
</feature>
<dbReference type="PROSITE" id="PS50023">
    <property type="entry name" value="LIM_DOMAIN_2"/>
    <property type="match status" value="2"/>
</dbReference>
<keyword evidence="2 6" id="KW-0479">Metal-binding</keyword>
<dbReference type="STRING" id="741276.A0A2S5BDF9"/>
<feature type="region of interest" description="Disordered" evidence="7">
    <location>
        <begin position="164"/>
        <end position="183"/>
    </location>
</feature>
<dbReference type="EMBL" id="PJQD01000021">
    <property type="protein sequence ID" value="POY74804.1"/>
    <property type="molecule type" value="Genomic_DNA"/>
</dbReference>
<feature type="compositionally biased region" description="Low complexity" evidence="7">
    <location>
        <begin position="682"/>
        <end position="697"/>
    </location>
</feature>
<keyword evidence="6" id="KW-0440">LIM domain</keyword>
<evidence type="ECO:0000259" key="9">
    <source>
        <dbReference type="PROSITE" id="PS50238"/>
    </source>
</evidence>
<keyword evidence="3" id="KW-0677">Repeat</keyword>
<comment type="caution">
    <text evidence="10">The sequence shown here is derived from an EMBL/GenBank/DDBJ whole genome shotgun (WGS) entry which is preliminary data.</text>
</comment>
<dbReference type="Proteomes" id="UP000237144">
    <property type="component" value="Unassembled WGS sequence"/>
</dbReference>
<dbReference type="PANTHER" id="PTHR24215:SF10">
    <property type="entry name" value="RHO-GTPASE-ACTIVATING PROTEIN LRG1"/>
    <property type="match status" value="1"/>
</dbReference>
<dbReference type="InterPro" id="IPR001781">
    <property type="entry name" value="Znf_LIM"/>
</dbReference>
<feature type="region of interest" description="Disordered" evidence="7">
    <location>
        <begin position="753"/>
        <end position="792"/>
    </location>
</feature>
<dbReference type="GO" id="GO:0030695">
    <property type="term" value="F:GTPase regulator activity"/>
    <property type="evidence" value="ECO:0007669"/>
    <property type="project" value="UniProtKB-ARBA"/>
</dbReference>
<keyword evidence="11" id="KW-1185">Reference proteome</keyword>
<feature type="region of interest" description="Disordered" evidence="7">
    <location>
        <begin position="382"/>
        <end position="409"/>
    </location>
</feature>
<evidence type="ECO:0000313" key="10">
    <source>
        <dbReference type="EMBL" id="POY74804.1"/>
    </source>
</evidence>
<dbReference type="GO" id="GO:0005737">
    <property type="term" value="C:cytoplasm"/>
    <property type="evidence" value="ECO:0007669"/>
    <property type="project" value="TreeGrafter"/>
</dbReference>
<dbReference type="Pfam" id="PF00412">
    <property type="entry name" value="LIM"/>
    <property type="match status" value="2"/>
</dbReference>
<evidence type="ECO:0000313" key="11">
    <source>
        <dbReference type="Proteomes" id="UP000237144"/>
    </source>
</evidence>
<feature type="domain" description="LIM zinc-binding" evidence="8">
    <location>
        <begin position="437"/>
        <end position="513"/>
    </location>
</feature>
<dbReference type="InterPro" id="IPR000198">
    <property type="entry name" value="RhoGAP_dom"/>
</dbReference>
<dbReference type="Gene3D" id="2.10.110.10">
    <property type="entry name" value="Cysteine Rich Protein"/>
    <property type="match status" value="4"/>
</dbReference>
<feature type="domain" description="LIM zinc-binding" evidence="8">
    <location>
        <begin position="57"/>
        <end position="117"/>
    </location>
</feature>
<dbReference type="FunFam" id="2.10.110.10:FF:000058">
    <property type="entry name" value="Rho GTPase activator Lrg11"/>
    <property type="match status" value="1"/>
</dbReference>
<dbReference type="SMART" id="SM00324">
    <property type="entry name" value="RhoGAP"/>
    <property type="match status" value="1"/>
</dbReference>
<feature type="compositionally biased region" description="Low complexity" evidence="7">
    <location>
        <begin position="1185"/>
        <end position="1197"/>
    </location>
</feature>
<feature type="region of interest" description="Disordered" evidence="7">
    <location>
        <begin position="587"/>
        <end position="739"/>
    </location>
</feature>
<proteinExistence type="predicted"/>
<dbReference type="GO" id="GO:0030036">
    <property type="term" value="P:actin cytoskeleton organization"/>
    <property type="evidence" value="ECO:0007669"/>
    <property type="project" value="TreeGrafter"/>
</dbReference>
<dbReference type="Gene3D" id="1.10.555.10">
    <property type="entry name" value="Rho GTPase activation protein"/>
    <property type="match status" value="1"/>
</dbReference>
<keyword evidence="4 6" id="KW-0862">Zinc</keyword>
<accession>A0A2S5BDF9</accession>
<reference evidence="10 11" key="1">
    <citation type="journal article" date="2018" name="Front. Microbiol.">
        <title>Prospects for Fungal Bioremediation of Acidic Radioactive Waste Sites: Characterization and Genome Sequence of Rhodotorula taiwanensis MD1149.</title>
        <authorList>
            <person name="Tkavc R."/>
            <person name="Matrosova V.Y."/>
            <person name="Grichenko O.E."/>
            <person name="Gostincar C."/>
            <person name="Volpe R.P."/>
            <person name="Klimenkova P."/>
            <person name="Gaidamakova E.K."/>
            <person name="Zhou C.E."/>
            <person name="Stewart B.J."/>
            <person name="Lyman M.G."/>
            <person name="Malfatti S.A."/>
            <person name="Rubinfeld B."/>
            <person name="Courtot M."/>
            <person name="Singh J."/>
            <person name="Dalgard C.L."/>
            <person name="Hamilton T."/>
            <person name="Frey K.G."/>
            <person name="Gunde-Cimerman N."/>
            <person name="Dugan L."/>
            <person name="Daly M.J."/>
        </authorList>
    </citation>
    <scope>NUCLEOTIDE SEQUENCE [LARGE SCALE GENOMIC DNA]</scope>
    <source>
        <strain evidence="10 11">MD1149</strain>
    </source>
</reference>
<evidence type="ECO:0000256" key="7">
    <source>
        <dbReference type="SAM" id="MobiDB-lite"/>
    </source>
</evidence>
<dbReference type="PANTHER" id="PTHR24215">
    <property type="entry name" value="RHO-GTPASE-ACTIVATING PROTEIN LRG1"/>
    <property type="match status" value="1"/>
</dbReference>
<protein>
    <submittedName>
        <fullName evidence="10">Uncharacterized protein</fullName>
    </submittedName>
</protein>
<sequence length="1250" mass="136937">MTGQFVRALGTVYHLDCFRCMDCNKVVAAKFFPIDAPDGSGRQVPLCETDYFRRLNLLCSKCGQALRGSYITALDMKFHVEHFTCSVCPTVFGPQDSYYEHAGSVYCHFHYSTRFAVKCTGCRTAILKQFVEINRNSIDEHWHPECYMIHKFWNIKLAPTPPSKAIEATSETAADDSVEGDAGREDDATAYLAVEAKETPGSLKSRQKRMEEQVYRIWTILSAFEESSAACISEMLRHVSSGHYMEGVGMAEKFVLHVETLFAAIDDLNEAFRNAGAKEMQHVREARMLCKKIVNFFMLLSHTHETGARKMSITQDLLSLVTGLAHYLKILIRIALTGSLKLEREYDDRQAIGIFLSRLDRLARDPEANKISTTIIALARNGAPHSEVPRRQNSGQSATSGEDGPNASLGAARPAYGYKSLARAVGTLIGQGEATTDLCEGCRLTVEEECARLGTSIRWHLPCLRCATCQKLASRDPSADEISLADFVWASDGTESGRRTTYCRSCAPTPSQASEGIRDGFEYVTRLEQYAFLLCVALNKLFGRLKQKGVVPATQPTEEENSRGLTDIYGDSNDIKRMKSVQLDRKLSSTAAHVPKRSTVVQSPSGRTATSDATDSTFNLFQAKPPIPSRKDQPLIDPVSGMPVPRNQVREVLPSSQQATPTPSAGATPTQTPGLANGASNPFASSSQAPHSPASSPRRPPMDRRTTAVRIVDEPGALESRVEPDGLGGQREPTQDEDGLTLADLPKALEAEQRRAAGPDSFMRSGGNGGPFNGGPVGHTMQPNMAGPSTGPLGPRLLSELSALESFIVKHVAAVLLSSDSSPLREVVTLDELLDIIDARKNTFWGKLFKPGGGEKKKVPKKGVFGIPLEVLVERNGADSMHGAGPGSLRIPSFVDDVISAMKQMDMSIEGIFRKNGNIRRLKELTEALDRDASSVNLSDDNPVQLAALLKKFLRDLPDPLMCFKLFHLWIAAQRIEDATERSRIRHYICCLMPKAHRDTMEALFVFLKWVASFSHVDEETGSKMDLQNLATVISPNILYAKGKDPVRDESFLAARVVHELLERQDEYWEVRCRVRVPCLETRLTAMVIRQVPVECLSILNDQELLSNPAQLTTKEILLRAESHIRSAGAAGQMRVSRGHTGASRRPGLQEAWSAPHLTGSGRPLSTSVTPSRFRSPERDPRAQAPAGLPPLAGLAPSRTASPYQAGGLTIGTHDNGGRRGGSEGASPQTPFGDRSPVVPHPYQQAPREH</sequence>
<evidence type="ECO:0000256" key="5">
    <source>
        <dbReference type="ARBA" id="ARBA00023242"/>
    </source>
</evidence>
<dbReference type="PROSITE" id="PS50238">
    <property type="entry name" value="RHOGAP"/>
    <property type="match status" value="1"/>
</dbReference>
<feature type="compositionally biased region" description="Polar residues" evidence="7">
    <location>
        <begin position="1164"/>
        <end position="1173"/>
    </location>
</feature>
<keyword evidence="5" id="KW-0539">Nucleus</keyword>
<dbReference type="AlphaFoldDB" id="A0A2S5BDF9"/>
<evidence type="ECO:0000256" key="1">
    <source>
        <dbReference type="ARBA" id="ARBA00004123"/>
    </source>
</evidence>
<dbReference type="CDD" id="cd09391">
    <property type="entry name" value="LIM1_Lrg1p_like"/>
    <property type="match status" value="1"/>
</dbReference>
<feature type="domain" description="Rho-GAP" evidence="9">
    <location>
        <begin position="867"/>
        <end position="1069"/>
    </location>
</feature>
<dbReference type="CDD" id="cd09392">
    <property type="entry name" value="LIM2_Lrg1p_like"/>
    <property type="match status" value="1"/>
</dbReference>